<dbReference type="Pfam" id="PF03657">
    <property type="entry name" value="UPF0113"/>
    <property type="match status" value="1"/>
</dbReference>
<evidence type="ECO:0000259" key="1">
    <source>
        <dbReference type="Pfam" id="PF03657"/>
    </source>
</evidence>
<dbReference type="InterPro" id="IPR036974">
    <property type="entry name" value="PUA_sf"/>
</dbReference>
<dbReference type="EMBL" id="DRZC01000078">
    <property type="protein sequence ID" value="HHQ80928.1"/>
    <property type="molecule type" value="Genomic_DNA"/>
</dbReference>
<name>A0A7J3ZLL2_9CREN</name>
<evidence type="ECO:0000313" key="2">
    <source>
        <dbReference type="EMBL" id="HHQ80928.1"/>
    </source>
</evidence>
<reference evidence="2" key="1">
    <citation type="journal article" date="2020" name="mSystems">
        <title>Genome- and Community-Level Interaction Insights into Carbon Utilization and Element Cycling Functions of Hydrothermarchaeota in Hydrothermal Sediment.</title>
        <authorList>
            <person name="Zhou Z."/>
            <person name="Liu Y."/>
            <person name="Xu W."/>
            <person name="Pan J."/>
            <person name="Luo Z.H."/>
            <person name="Li M."/>
        </authorList>
    </citation>
    <scope>NUCLEOTIDE SEQUENCE [LARGE SCALE GENOMIC DNA]</scope>
    <source>
        <strain evidence="2">SpSt-1116</strain>
    </source>
</reference>
<comment type="caution">
    <text evidence="2">The sequence shown here is derived from an EMBL/GenBank/DDBJ whole genome shotgun (WGS) entry which is preliminary data.</text>
</comment>
<dbReference type="InterPro" id="IPR005155">
    <property type="entry name" value="UPF0113_PUA"/>
</dbReference>
<accession>A0A7J3ZLL2</accession>
<organism evidence="2">
    <name type="scientific">Fervidicoccus fontis</name>
    <dbReference type="NCBI Taxonomy" id="683846"/>
    <lineage>
        <taxon>Archaea</taxon>
        <taxon>Thermoproteota</taxon>
        <taxon>Thermoprotei</taxon>
        <taxon>Fervidicoccales</taxon>
        <taxon>Fervidicoccaceae</taxon>
        <taxon>Fervidicoccus</taxon>
    </lineage>
</organism>
<proteinExistence type="predicted"/>
<gene>
    <name evidence="2" type="ORF">ENM78_05725</name>
</gene>
<protein>
    <recommendedName>
        <fullName evidence="1">UPF0113 domain-containing protein</fullName>
    </recommendedName>
</protein>
<dbReference type="Gene3D" id="2.30.130.10">
    <property type="entry name" value="PUA domain"/>
    <property type="match status" value="1"/>
</dbReference>
<dbReference type="GO" id="GO:0003723">
    <property type="term" value="F:RNA binding"/>
    <property type="evidence" value="ECO:0007669"/>
    <property type="project" value="InterPro"/>
</dbReference>
<feature type="domain" description="UPF0113" evidence="1">
    <location>
        <begin position="65"/>
        <end position="129"/>
    </location>
</feature>
<sequence>MKRDVSGLIELVLRRSAVSGLRAPEHAGILLGTSVKGEIRLSLHLAYILATRASRGLFRPQQGVIAVNRHGERAFTFSKPVGISDYRVLGVSPTNTYLVLSEQGDPLGWGTLDPHKRLVPLIDSGWFLRAGW</sequence>
<dbReference type="AlphaFoldDB" id="A0A7J3ZLL2"/>